<protein>
    <recommendedName>
        <fullName evidence="4 13">CRISPR-associated exonuclease Cas4</fullName>
        <ecNumber evidence="3 13">3.1.12.1</ecNumber>
    </recommendedName>
</protein>
<organism evidence="15 16">
    <name type="scientific">Porphyromonas somerae</name>
    <dbReference type="NCBI Taxonomy" id="322095"/>
    <lineage>
        <taxon>Bacteria</taxon>
        <taxon>Pseudomonadati</taxon>
        <taxon>Bacteroidota</taxon>
        <taxon>Bacteroidia</taxon>
        <taxon>Bacteroidales</taxon>
        <taxon>Porphyromonadaceae</taxon>
        <taxon>Porphyromonas</taxon>
    </lineage>
</organism>
<dbReference type="PANTHER" id="PTHR36531">
    <property type="entry name" value="CRISPR-ASSOCIATED EXONUCLEASE CAS4"/>
    <property type="match status" value="1"/>
</dbReference>
<keyword evidence="9 13" id="KW-0408">Iron</keyword>
<evidence type="ECO:0000256" key="12">
    <source>
        <dbReference type="ARBA" id="ARBA00023211"/>
    </source>
</evidence>
<keyword evidence="5 13" id="KW-0540">Nuclease</keyword>
<evidence type="ECO:0000256" key="11">
    <source>
        <dbReference type="ARBA" id="ARBA00023118"/>
    </source>
</evidence>
<gene>
    <name evidence="15" type="ORF">HMPREF3185_02143</name>
</gene>
<comment type="function">
    <text evidence="13">CRISPR (clustered regularly interspaced short palindromic repeat) is an adaptive immune system that provides protection against mobile genetic elements (viruses, transposable elements and conjugative plasmids). CRISPR clusters contain sequences complementary to antecedent mobile elements and target invading nucleic acids. CRISPR clusters are transcribed and processed into CRISPR RNA (crRNA).</text>
</comment>
<dbReference type="InterPro" id="IPR011604">
    <property type="entry name" value="PDDEXK-like_dom_sf"/>
</dbReference>
<evidence type="ECO:0000256" key="1">
    <source>
        <dbReference type="ARBA" id="ARBA00001966"/>
    </source>
</evidence>
<dbReference type="STRING" id="322095.HMPREF3185_02143"/>
<dbReference type="Gene3D" id="3.90.320.10">
    <property type="match status" value="1"/>
</dbReference>
<dbReference type="GO" id="GO:0051536">
    <property type="term" value="F:iron-sulfur cluster binding"/>
    <property type="evidence" value="ECO:0007669"/>
    <property type="project" value="UniProtKB-KW"/>
</dbReference>
<keyword evidence="11 13" id="KW-0051">Antiviral defense</keyword>
<keyword evidence="10 13" id="KW-0411">Iron-sulfur</keyword>
<evidence type="ECO:0000259" key="14">
    <source>
        <dbReference type="Pfam" id="PF01930"/>
    </source>
</evidence>
<feature type="domain" description="DUF83" evidence="14">
    <location>
        <begin position="105"/>
        <end position="202"/>
    </location>
</feature>
<dbReference type="EMBL" id="LSDK01000143">
    <property type="protein sequence ID" value="KXB73187.1"/>
    <property type="molecule type" value="Genomic_DNA"/>
</dbReference>
<keyword evidence="7 13" id="KW-0378">Hydrolase</keyword>
<keyword evidence="12 13" id="KW-0464">Manganese</keyword>
<evidence type="ECO:0000256" key="3">
    <source>
        <dbReference type="ARBA" id="ARBA00012768"/>
    </source>
</evidence>
<comment type="cofactor">
    <cofactor evidence="13">
        <name>iron-sulfur cluster</name>
        <dbReference type="ChEBI" id="CHEBI:30408"/>
    </cofactor>
</comment>
<dbReference type="RefSeq" id="WP_060936147.1">
    <property type="nucleotide sequence ID" value="NZ_KQ960466.1"/>
</dbReference>
<keyword evidence="8 13" id="KW-0269">Exonuclease</keyword>
<dbReference type="Pfam" id="PF01930">
    <property type="entry name" value="Cas_Cas4"/>
    <property type="match status" value="2"/>
</dbReference>
<dbReference type="EC" id="3.1.12.1" evidence="3 13"/>
<comment type="caution">
    <text evidence="15">The sequence shown here is derived from an EMBL/GenBank/DDBJ whole genome shotgun (WGS) entry which is preliminary data.</text>
</comment>
<evidence type="ECO:0000256" key="4">
    <source>
        <dbReference type="ARBA" id="ARBA00020049"/>
    </source>
</evidence>
<evidence type="ECO:0000256" key="10">
    <source>
        <dbReference type="ARBA" id="ARBA00023014"/>
    </source>
</evidence>
<dbReference type="AlphaFoldDB" id="A0A134AZS3"/>
<evidence type="ECO:0000256" key="9">
    <source>
        <dbReference type="ARBA" id="ARBA00023004"/>
    </source>
</evidence>
<dbReference type="InterPro" id="IPR022765">
    <property type="entry name" value="Dna2/Cas4_DUF83"/>
</dbReference>
<dbReference type="PATRIC" id="fig|322095.3.peg.2114"/>
<dbReference type="GO" id="GO:0051607">
    <property type="term" value="P:defense response to virus"/>
    <property type="evidence" value="ECO:0007669"/>
    <property type="project" value="UniProtKB-KW"/>
</dbReference>
<dbReference type="GO" id="GO:0046872">
    <property type="term" value="F:metal ion binding"/>
    <property type="evidence" value="ECO:0007669"/>
    <property type="project" value="UniProtKB-KW"/>
</dbReference>
<dbReference type="NCBIfam" id="TIGR00372">
    <property type="entry name" value="cas4"/>
    <property type="match status" value="1"/>
</dbReference>
<keyword evidence="16" id="KW-1185">Reference proteome</keyword>
<sequence>MYTEDEMLPLSGIQHYAFCPRQWYLIHVEQLWEENHLTAEGHLLHEKVHQPEESGRRGDVITLRSVPLASPSLGLYGYSDAVELHPASESQGAHFHHPKYPGDWEVIPIEYKRGRPKRTNADKLQLCAEAICLEEAYGIHIPRGYLFYGETKHREEVAFDTELRTEALQMAIEMHRLYKGGESIPPRYAAYCRSCSLLDLCMPQMNQGERASDYLSRYHLLD</sequence>
<comment type="cofactor">
    <cofactor evidence="1">
        <name>[4Fe-4S] cluster</name>
        <dbReference type="ChEBI" id="CHEBI:49883"/>
    </cofactor>
</comment>
<feature type="domain" description="DUF83" evidence="14">
    <location>
        <begin position="11"/>
        <end position="52"/>
    </location>
</feature>
<evidence type="ECO:0000313" key="16">
    <source>
        <dbReference type="Proteomes" id="UP000070224"/>
    </source>
</evidence>
<name>A0A134AZS3_9PORP</name>
<dbReference type="InterPro" id="IPR013343">
    <property type="entry name" value="CRISPR-assoc_prot_Cas4"/>
</dbReference>
<evidence type="ECO:0000256" key="7">
    <source>
        <dbReference type="ARBA" id="ARBA00022801"/>
    </source>
</evidence>
<dbReference type="InterPro" id="IPR051827">
    <property type="entry name" value="Cas4_exonuclease"/>
</dbReference>
<evidence type="ECO:0000256" key="8">
    <source>
        <dbReference type="ARBA" id="ARBA00022839"/>
    </source>
</evidence>
<dbReference type="Proteomes" id="UP000070224">
    <property type="component" value="Unassembled WGS sequence"/>
</dbReference>
<evidence type="ECO:0000256" key="5">
    <source>
        <dbReference type="ARBA" id="ARBA00022722"/>
    </source>
</evidence>
<reference evidence="16" key="1">
    <citation type="submission" date="2016-01" db="EMBL/GenBank/DDBJ databases">
        <authorList>
            <person name="Mitreva M."/>
            <person name="Pepin K.H."/>
            <person name="Mihindukulasuriya K.A."/>
            <person name="Fulton R."/>
            <person name="Fronick C."/>
            <person name="O'Laughlin M."/>
            <person name="Miner T."/>
            <person name="Herter B."/>
            <person name="Rosa B.A."/>
            <person name="Cordes M."/>
            <person name="Tomlinson C."/>
            <person name="Wollam A."/>
            <person name="Palsikar V.B."/>
            <person name="Mardis E.R."/>
            <person name="Wilson R.K."/>
        </authorList>
    </citation>
    <scope>NUCLEOTIDE SEQUENCE [LARGE SCALE GENOMIC DNA]</scope>
    <source>
        <strain evidence="16">KA00683</strain>
    </source>
</reference>
<evidence type="ECO:0000256" key="13">
    <source>
        <dbReference type="RuleBase" id="RU365022"/>
    </source>
</evidence>
<keyword evidence="6 13" id="KW-0479">Metal-binding</keyword>
<dbReference type="PANTHER" id="PTHR36531:SF6">
    <property type="entry name" value="DNA REPLICATION ATP-DEPENDENT HELICASE_NUCLEASE DNA2"/>
    <property type="match status" value="1"/>
</dbReference>
<dbReference type="GO" id="GO:0004527">
    <property type="term" value="F:exonuclease activity"/>
    <property type="evidence" value="ECO:0007669"/>
    <property type="project" value="UniProtKB-KW"/>
</dbReference>
<evidence type="ECO:0000313" key="15">
    <source>
        <dbReference type="EMBL" id="KXB73187.1"/>
    </source>
</evidence>
<accession>A0A134AZS3</accession>
<dbReference type="OrthoDB" id="9781776at2"/>
<proteinExistence type="inferred from homology"/>
<evidence type="ECO:0000256" key="6">
    <source>
        <dbReference type="ARBA" id="ARBA00022723"/>
    </source>
</evidence>
<comment type="cofactor">
    <cofactor evidence="13">
        <name>Mg(2+)</name>
        <dbReference type="ChEBI" id="CHEBI:18420"/>
    </cofactor>
    <cofactor evidence="13">
        <name>Mn(2+)</name>
        <dbReference type="ChEBI" id="CHEBI:29035"/>
    </cofactor>
    <text evidence="13">Mg(2+) or Mn(2+) required for ssDNA cleavage activity.</text>
</comment>
<comment type="similarity">
    <text evidence="2 13">Belongs to the CRISPR-associated exonuclease Cas4 family.</text>
</comment>
<evidence type="ECO:0000256" key="2">
    <source>
        <dbReference type="ARBA" id="ARBA00009189"/>
    </source>
</evidence>